<dbReference type="InterPro" id="IPR045097">
    <property type="entry name" value="Thymidate_synth/dCMP_Mease"/>
</dbReference>
<dbReference type="AlphaFoldDB" id="A0AB32ZTA0"/>
<accession>A0AB32ZTA0</accession>
<reference evidence="5" key="1">
    <citation type="journal article" date="2012" name="Sci. Rep.">
        <title>Genomes of surface isolates of Alteromonas macleodii: the life of a widespread marine opportunistic copiotroph.</title>
        <authorList>
            <person name="Lopez-Perez M."/>
            <person name="Gonzaga A."/>
            <person name="Martin-Cuadrado A.B."/>
            <person name="Onyshchenko O."/>
            <person name="Ghavidel A."/>
            <person name="Ghai R."/>
            <person name="Rodriguez-Valera F."/>
        </authorList>
    </citation>
    <scope>NUCLEOTIDE SEQUENCE [LARGE SCALE GENOMIC DNA]</scope>
    <source>
        <strain evidence="5">English Channel 673</strain>
    </source>
</reference>
<dbReference type="GO" id="GO:0032259">
    <property type="term" value="P:methylation"/>
    <property type="evidence" value="ECO:0007669"/>
    <property type="project" value="UniProtKB-KW"/>
</dbReference>
<evidence type="ECO:0000259" key="3">
    <source>
        <dbReference type="Pfam" id="PF00303"/>
    </source>
</evidence>
<evidence type="ECO:0000313" key="4">
    <source>
        <dbReference type="EMBL" id="AFT72782.1"/>
    </source>
</evidence>
<feature type="domain" description="Thymidylate synthase/dCMP hydroxymethylase" evidence="3">
    <location>
        <begin position="56"/>
        <end position="231"/>
    </location>
</feature>
<dbReference type="PANTHER" id="PTHR11548:SF9">
    <property type="entry name" value="THYMIDYLATE SYNTHASE"/>
    <property type="match status" value="1"/>
</dbReference>
<dbReference type="InterPro" id="IPR036926">
    <property type="entry name" value="Thymidate_synth/dCMP_Mease_sf"/>
</dbReference>
<dbReference type="EMBL" id="CP003844">
    <property type="protein sequence ID" value="AFT72782.1"/>
    <property type="molecule type" value="Genomic_DNA"/>
</dbReference>
<gene>
    <name evidence="4" type="ordered locus">AMEC673_00380</name>
</gene>
<dbReference type="KEGG" id="amg:AMEC673_00380"/>
<proteinExistence type="predicted"/>
<dbReference type="GO" id="GO:0005829">
    <property type="term" value="C:cytosol"/>
    <property type="evidence" value="ECO:0007669"/>
    <property type="project" value="TreeGrafter"/>
</dbReference>
<dbReference type="InterPro" id="IPR023451">
    <property type="entry name" value="Thymidate_synth/dCMP_Mease_dom"/>
</dbReference>
<dbReference type="GO" id="GO:0004799">
    <property type="term" value="F:thymidylate synthase activity"/>
    <property type="evidence" value="ECO:0007669"/>
    <property type="project" value="TreeGrafter"/>
</dbReference>
<evidence type="ECO:0000256" key="1">
    <source>
        <dbReference type="ARBA" id="ARBA00022603"/>
    </source>
</evidence>
<dbReference type="PANTHER" id="PTHR11548">
    <property type="entry name" value="THYMIDYLATE SYNTHASE 1"/>
    <property type="match status" value="1"/>
</dbReference>
<evidence type="ECO:0000256" key="2">
    <source>
        <dbReference type="ARBA" id="ARBA00022679"/>
    </source>
</evidence>
<dbReference type="CDD" id="cd00351">
    <property type="entry name" value="TS_Pyrimidine_HMase"/>
    <property type="match status" value="1"/>
</dbReference>
<dbReference type="Proteomes" id="UP000006296">
    <property type="component" value="Chromosome"/>
</dbReference>
<organism evidence="4 5">
    <name type="scientific">Alteromonas macleodii (strain English Channel 673)</name>
    <dbReference type="NCBI Taxonomy" id="1004788"/>
    <lineage>
        <taxon>Bacteria</taxon>
        <taxon>Pseudomonadati</taxon>
        <taxon>Pseudomonadota</taxon>
        <taxon>Gammaproteobacteria</taxon>
        <taxon>Alteromonadales</taxon>
        <taxon>Alteromonadaceae</taxon>
        <taxon>Alteromonas/Salinimonas group</taxon>
        <taxon>Alteromonas</taxon>
    </lineage>
</organism>
<evidence type="ECO:0000313" key="5">
    <source>
        <dbReference type="Proteomes" id="UP000006296"/>
    </source>
</evidence>
<sequence>MEIRGSSIDEIIRASITALLSEGKVNSPSKGQNLELTGVLLDLENPLNRISRTETKNTLFSCLGELSWYLSGSDIASHMTYYLPEYTKFAEDDGTVRGAYGPRLLGTYNSINQLENVISLLCRKTTTRQAVIQIFDKADLIGEKKDIPCTQALQFLLRDNYLELIVTMRSNDVFRGLTHDIFCFTMLQEFVANELSERMDVDIKLGGYKHFVGSFHLYDKDKALAHEYLQEGFPSVNSIMQSMPSCSYKDIEEIIKAERNIRDGVLTNFDNCELSSYWVDLGKALRAFHLFKEKTESALEEIDSLMRDLENQALKPILQKLLARCQVKS</sequence>
<name>A0AB32ZTA0_ALTME</name>
<dbReference type="GO" id="GO:0006231">
    <property type="term" value="P:dTMP biosynthetic process"/>
    <property type="evidence" value="ECO:0007669"/>
    <property type="project" value="TreeGrafter"/>
</dbReference>
<dbReference type="Pfam" id="PF00303">
    <property type="entry name" value="Thymidylat_synt"/>
    <property type="match status" value="1"/>
</dbReference>
<dbReference type="SUPFAM" id="SSF55831">
    <property type="entry name" value="Thymidylate synthase/dCMP hydroxymethylase"/>
    <property type="match status" value="1"/>
</dbReference>
<keyword evidence="1" id="KW-0489">Methyltransferase</keyword>
<dbReference type="Gene3D" id="3.30.572.10">
    <property type="entry name" value="Thymidylate synthase/dCMP hydroxymethylase domain"/>
    <property type="match status" value="1"/>
</dbReference>
<keyword evidence="2" id="KW-0808">Transferase</keyword>
<protein>
    <submittedName>
        <fullName evidence="4">Thymidylate synthase</fullName>
    </submittedName>
</protein>
<dbReference type="RefSeq" id="WP_014975284.1">
    <property type="nucleotide sequence ID" value="NC_018678.1"/>
</dbReference>